<keyword evidence="2" id="KW-1185">Reference proteome</keyword>
<sequence length="8" mass="940">MSSPKYPM</sequence>
<proteinExistence type="predicted"/>
<dbReference type="EMBL" id="JRRC01437789">
    <property type="protein sequence ID" value="KHG05819.1"/>
    <property type="molecule type" value="Genomic_DNA"/>
</dbReference>
<accession>A0A0B0N253</accession>
<dbReference type="Proteomes" id="UP000032142">
    <property type="component" value="Unassembled WGS sequence"/>
</dbReference>
<protein>
    <submittedName>
        <fullName evidence="1">Uncharacterized protein</fullName>
    </submittedName>
</protein>
<reference evidence="2" key="1">
    <citation type="submission" date="2014-09" db="EMBL/GenBank/DDBJ databases">
        <authorList>
            <person name="Mudge J."/>
            <person name="Ramaraj T."/>
            <person name="Lindquist I.E."/>
            <person name="Bharti A.K."/>
            <person name="Sundararajan A."/>
            <person name="Cameron C.T."/>
            <person name="Woodward J.E."/>
            <person name="May G.D."/>
            <person name="Brubaker C."/>
            <person name="Broadhvest J."/>
            <person name="Wilkins T.A."/>
        </authorList>
    </citation>
    <scope>NUCLEOTIDE SEQUENCE</scope>
    <source>
        <strain evidence="2">cv. AKA8401</strain>
    </source>
</reference>
<evidence type="ECO:0000313" key="2">
    <source>
        <dbReference type="Proteomes" id="UP000032142"/>
    </source>
</evidence>
<organism evidence="1 2">
    <name type="scientific">Gossypium arboreum</name>
    <name type="common">Tree cotton</name>
    <name type="synonym">Gossypium nanking</name>
    <dbReference type="NCBI Taxonomy" id="29729"/>
    <lineage>
        <taxon>Eukaryota</taxon>
        <taxon>Viridiplantae</taxon>
        <taxon>Streptophyta</taxon>
        <taxon>Embryophyta</taxon>
        <taxon>Tracheophyta</taxon>
        <taxon>Spermatophyta</taxon>
        <taxon>Magnoliopsida</taxon>
        <taxon>eudicotyledons</taxon>
        <taxon>Gunneridae</taxon>
        <taxon>Pentapetalae</taxon>
        <taxon>rosids</taxon>
        <taxon>malvids</taxon>
        <taxon>Malvales</taxon>
        <taxon>Malvaceae</taxon>
        <taxon>Malvoideae</taxon>
        <taxon>Gossypium</taxon>
    </lineage>
</organism>
<evidence type="ECO:0000313" key="1">
    <source>
        <dbReference type="EMBL" id="KHG05819.1"/>
    </source>
</evidence>
<gene>
    <name evidence="1" type="ORF">F383_32075</name>
</gene>
<name>A0A0B0N253_GOSAR</name>
<comment type="caution">
    <text evidence="1">The sequence shown here is derived from an EMBL/GenBank/DDBJ whole genome shotgun (WGS) entry which is preliminary data.</text>
</comment>